<dbReference type="InterPro" id="IPR036926">
    <property type="entry name" value="Thymidate_synth/dCMP_Mease_sf"/>
</dbReference>
<dbReference type="Pfam" id="PF00303">
    <property type="entry name" value="Thymidylat_synt"/>
    <property type="match status" value="1"/>
</dbReference>
<evidence type="ECO:0000256" key="4">
    <source>
        <dbReference type="ARBA" id="ARBA00015931"/>
    </source>
</evidence>
<reference evidence="11" key="2">
    <citation type="submission" date="2023-03" db="EMBL/GenBank/DDBJ databases">
        <authorList>
            <person name="Inwood S.N."/>
            <person name="Skelly J.G."/>
            <person name="Guhlin J."/>
            <person name="Harrop T.W.R."/>
            <person name="Goldson S.G."/>
            <person name="Dearden P.K."/>
        </authorList>
    </citation>
    <scope>NUCLEOTIDE SEQUENCE</scope>
    <source>
        <strain evidence="11">Irish</strain>
        <tissue evidence="11">Whole body</tissue>
    </source>
</reference>
<dbReference type="NCBIfam" id="TIGR03284">
    <property type="entry name" value="thym_sym"/>
    <property type="match status" value="1"/>
</dbReference>
<feature type="active site" evidence="9">
    <location>
        <position position="180"/>
    </location>
</feature>
<dbReference type="PRINTS" id="PR00108">
    <property type="entry name" value="THYMDSNTHASE"/>
</dbReference>
<proteinExistence type="inferred from homology"/>
<evidence type="ECO:0000256" key="3">
    <source>
        <dbReference type="ARBA" id="ARBA00011947"/>
    </source>
</evidence>
<dbReference type="SUPFAM" id="SSF55831">
    <property type="entry name" value="Thymidylate synthase/dCMP hydroxymethylase"/>
    <property type="match status" value="1"/>
</dbReference>
<dbReference type="EMBL" id="JAQQBS010001423">
    <property type="protein sequence ID" value="KAK0159912.1"/>
    <property type="molecule type" value="Genomic_DNA"/>
</dbReference>
<keyword evidence="5" id="KW-0489">Methyltransferase</keyword>
<dbReference type="Gene3D" id="3.30.572.10">
    <property type="entry name" value="Thymidylate synthase/dCMP hydroxymethylase domain"/>
    <property type="match status" value="1"/>
</dbReference>
<evidence type="ECO:0000256" key="1">
    <source>
        <dbReference type="ARBA" id="ARBA00004992"/>
    </source>
</evidence>
<keyword evidence="7" id="KW-0545">Nucleotide biosynthesis</keyword>
<dbReference type="GO" id="GO:0004799">
    <property type="term" value="F:thymidylate synthase activity"/>
    <property type="evidence" value="ECO:0007669"/>
    <property type="project" value="UniProtKB-EC"/>
</dbReference>
<dbReference type="PROSITE" id="PS00091">
    <property type="entry name" value="THYMIDYLATE_SYNTHASE"/>
    <property type="match status" value="1"/>
</dbReference>
<dbReference type="PANTHER" id="PTHR11548:SF2">
    <property type="entry name" value="THYMIDYLATE SYNTHASE"/>
    <property type="match status" value="1"/>
</dbReference>
<gene>
    <name evidence="11" type="ORF">PV328_007373</name>
</gene>
<feature type="domain" description="Thymidylate synthase/dCMP hydroxymethylase" evidence="10">
    <location>
        <begin position="16"/>
        <end position="298"/>
    </location>
</feature>
<dbReference type="InterPro" id="IPR000398">
    <property type="entry name" value="Thymidylate_synthase"/>
</dbReference>
<dbReference type="InterPro" id="IPR020940">
    <property type="entry name" value="Thymidylate_synthase_AS"/>
</dbReference>
<evidence type="ECO:0000256" key="5">
    <source>
        <dbReference type="ARBA" id="ARBA00022603"/>
    </source>
</evidence>
<dbReference type="CDD" id="cd00351">
    <property type="entry name" value="TS_Pyrimidine_HMase"/>
    <property type="match status" value="1"/>
</dbReference>
<sequence>MSINKTNDDNDHEEYQYLQLVEKIISKGAIKNDRTGVGTYSIFGVQMRFSLQNNVFPLLTTKSVFWKGVVEELLWFISGSTNAYELSAKGVKIWDGNSSREYLDNYGFKDRQEGDLGPVYGFQWRHCGAEYTNMNADYTGKGIDQLKNVIDKIRNNPDDRRIIMCAWNPIDIPKMALPPCHCLVQFYVTNGELSCQLYQRSADLGLGVPFNIASYALLTYMLAHITNLKPGEFIHTMGDCHIYKNHIDALKIQCQRKPKTFPKLKITRDVKEIDDFTADDFNLIDYQPHPKIPMQMAV</sequence>
<evidence type="ECO:0000256" key="8">
    <source>
        <dbReference type="ARBA" id="ARBA00047344"/>
    </source>
</evidence>
<dbReference type="GO" id="GO:0032259">
    <property type="term" value="P:methylation"/>
    <property type="evidence" value="ECO:0007669"/>
    <property type="project" value="UniProtKB-KW"/>
</dbReference>
<evidence type="ECO:0000313" key="11">
    <source>
        <dbReference type="EMBL" id="KAK0159912.1"/>
    </source>
</evidence>
<dbReference type="HAMAP" id="MF_00008">
    <property type="entry name" value="Thymidy_synth_bact"/>
    <property type="match status" value="1"/>
</dbReference>
<organism evidence="11 12">
    <name type="scientific">Microctonus aethiopoides</name>
    <dbReference type="NCBI Taxonomy" id="144406"/>
    <lineage>
        <taxon>Eukaryota</taxon>
        <taxon>Metazoa</taxon>
        <taxon>Ecdysozoa</taxon>
        <taxon>Arthropoda</taxon>
        <taxon>Hexapoda</taxon>
        <taxon>Insecta</taxon>
        <taxon>Pterygota</taxon>
        <taxon>Neoptera</taxon>
        <taxon>Endopterygota</taxon>
        <taxon>Hymenoptera</taxon>
        <taxon>Apocrita</taxon>
        <taxon>Ichneumonoidea</taxon>
        <taxon>Braconidae</taxon>
        <taxon>Euphorinae</taxon>
        <taxon>Microctonus</taxon>
    </lineage>
</organism>
<accession>A0AA39C8Z0</accession>
<dbReference type="GO" id="GO:0005739">
    <property type="term" value="C:mitochondrion"/>
    <property type="evidence" value="ECO:0007669"/>
    <property type="project" value="TreeGrafter"/>
</dbReference>
<evidence type="ECO:0000256" key="7">
    <source>
        <dbReference type="ARBA" id="ARBA00022727"/>
    </source>
</evidence>
<dbReference type="InterPro" id="IPR045097">
    <property type="entry name" value="Thymidate_synth/dCMP_Mease"/>
</dbReference>
<dbReference type="EC" id="2.1.1.45" evidence="3"/>
<dbReference type="PANTHER" id="PTHR11548">
    <property type="entry name" value="THYMIDYLATE SYNTHASE 1"/>
    <property type="match status" value="1"/>
</dbReference>
<dbReference type="GO" id="GO:0006231">
    <property type="term" value="P:dTMP biosynthetic process"/>
    <property type="evidence" value="ECO:0007669"/>
    <property type="project" value="InterPro"/>
</dbReference>
<evidence type="ECO:0000256" key="9">
    <source>
        <dbReference type="PROSITE-ProRule" id="PRU10016"/>
    </source>
</evidence>
<keyword evidence="12" id="KW-1185">Reference proteome</keyword>
<comment type="caution">
    <text evidence="11">The sequence shown here is derived from an EMBL/GenBank/DDBJ whole genome shotgun (WGS) entry which is preliminary data.</text>
</comment>
<evidence type="ECO:0000259" key="10">
    <source>
        <dbReference type="Pfam" id="PF00303"/>
    </source>
</evidence>
<dbReference type="InterPro" id="IPR023451">
    <property type="entry name" value="Thymidate_synth/dCMP_Mease_dom"/>
</dbReference>
<comment type="pathway">
    <text evidence="1">Pyrimidine metabolism; dTTP biosynthesis.</text>
</comment>
<dbReference type="AlphaFoldDB" id="A0AA39C8Z0"/>
<comment type="catalytic activity">
    <reaction evidence="8">
        <text>dUMP + (6R)-5,10-methylene-5,6,7,8-tetrahydrofolate = 7,8-dihydrofolate + dTMP</text>
        <dbReference type="Rhea" id="RHEA:12104"/>
        <dbReference type="ChEBI" id="CHEBI:15636"/>
        <dbReference type="ChEBI" id="CHEBI:57451"/>
        <dbReference type="ChEBI" id="CHEBI:63528"/>
        <dbReference type="ChEBI" id="CHEBI:246422"/>
        <dbReference type="EC" id="2.1.1.45"/>
    </reaction>
</comment>
<evidence type="ECO:0000313" key="12">
    <source>
        <dbReference type="Proteomes" id="UP001168990"/>
    </source>
</evidence>
<keyword evidence="6" id="KW-0808">Transferase</keyword>
<reference evidence="11" key="1">
    <citation type="journal article" date="2023" name="bioRxiv">
        <title>Scaffold-level genome assemblies of two parasitoid biocontrol wasps reveal the parthenogenesis mechanism and an associated novel virus.</title>
        <authorList>
            <person name="Inwood S."/>
            <person name="Skelly J."/>
            <person name="Guhlin J."/>
            <person name="Harrop T."/>
            <person name="Goldson S."/>
            <person name="Dearden P."/>
        </authorList>
    </citation>
    <scope>NUCLEOTIDE SEQUENCE</scope>
    <source>
        <strain evidence="11">Irish</strain>
        <tissue evidence="11">Whole body</tissue>
    </source>
</reference>
<dbReference type="FunFam" id="3.30.572.10:FF:000002">
    <property type="entry name" value="Possible thymidylate synthase"/>
    <property type="match status" value="1"/>
</dbReference>
<dbReference type="GO" id="GO:0005829">
    <property type="term" value="C:cytosol"/>
    <property type="evidence" value="ECO:0007669"/>
    <property type="project" value="TreeGrafter"/>
</dbReference>
<evidence type="ECO:0000256" key="2">
    <source>
        <dbReference type="ARBA" id="ARBA00009972"/>
    </source>
</evidence>
<dbReference type="NCBIfam" id="NF002497">
    <property type="entry name" value="PRK01827.1-3"/>
    <property type="match status" value="1"/>
</dbReference>
<evidence type="ECO:0000256" key="6">
    <source>
        <dbReference type="ARBA" id="ARBA00022679"/>
    </source>
</evidence>
<dbReference type="Proteomes" id="UP001168990">
    <property type="component" value="Unassembled WGS sequence"/>
</dbReference>
<comment type="similarity">
    <text evidence="2">Belongs to the thymidylate synthase family.</text>
</comment>
<name>A0AA39C8Z0_9HYME</name>
<protein>
    <recommendedName>
        <fullName evidence="4">Thymidylate synthase</fullName>
        <ecNumber evidence="3">2.1.1.45</ecNumber>
    </recommendedName>
</protein>